<evidence type="ECO:0000313" key="4">
    <source>
        <dbReference type="Proteomes" id="UP000183794"/>
    </source>
</evidence>
<reference evidence="3 4" key="1">
    <citation type="submission" date="2016-11" db="EMBL/GenBank/DDBJ databases">
        <authorList>
            <person name="Jaros S."/>
            <person name="Januszkiewicz K."/>
            <person name="Wedrychowicz H."/>
        </authorList>
    </citation>
    <scope>NUCLEOTIDE SEQUENCE [LARGE SCALE GENOMIC DNA]</scope>
    <source>
        <strain evidence="3">NVI 5450</strain>
    </source>
</reference>
<dbReference type="InterPro" id="IPR011044">
    <property type="entry name" value="Quino_amine_DH_bsu"/>
</dbReference>
<dbReference type="InterPro" id="IPR052956">
    <property type="entry name" value="Mesenchyme-surface_protein"/>
</dbReference>
<dbReference type="Proteomes" id="UP000183794">
    <property type="component" value="Unassembled WGS sequence"/>
</dbReference>
<evidence type="ECO:0000256" key="1">
    <source>
        <dbReference type="SAM" id="MobiDB-lite"/>
    </source>
</evidence>
<dbReference type="EMBL" id="FPLD01000040">
    <property type="protein sequence ID" value="SGY91148.1"/>
    <property type="molecule type" value="Genomic_DNA"/>
</dbReference>
<dbReference type="PANTHER" id="PTHR46928:SF1">
    <property type="entry name" value="MESENCHYME-SPECIFIC CELL SURFACE GLYCOPROTEIN"/>
    <property type="match status" value="1"/>
</dbReference>
<dbReference type="PANTHER" id="PTHR46928">
    <property type="entry name" value="MESENCHYME-SPECIFIC CELL SURFACE GLYCOPROTEIN"/>
    <property type="match status" value="1"/>
</dbReference>
<dbReference type="NCBIfam" id="NF038117">
    <property type="entry name" value="choice_anch_I"/>
    <property type="match status" value="1"/>
</dbReference>
<feature type="region of interest" description="Disordered" evidence="1">
    <location>
        <begin position="223"/>
        <end position="244"/>
    </location>
</feature>
<feature type="compositionally biased region" description="Basic and acidic residues" evidence="1">
    <location>
        <begin position="230"/>
        <end position="242"/>
    </location>
</feature>
<gene>
    <name evidence="3" type="ORF">NVI5450_1202</name>
</gene>
<dbReference type="SUPFAM" id="SSF50969">
    <property type="entry name" value="YVTN repeat-like/Quinoprotein amine dehydrogenase"/>
    <property type="match status" value="1"/>
</dbReference>
<dbReference type="Pfam" id="PF22494">
    <property type="entry name" value="choice_anch_I"/>
    <property type="match status" value="1"/>
</dbReference>
<evidence type="ECO:0000313" key="3">
    <source>
        <dbReference type="EMBL" id="SGY91148.1"/>
    </source>
</evidence>
<dbReference type="AlphaFoldDB" id="A0A1L0DQ70"/>
<dbReference type="InterPro" id="IPR055188">
    <property type="entry name" value="Choice_anch_I"/>
</dbReference>
<sequence length="348" mass="38505">MNITFNDFDIHSSRHNELPKGVKINGPKSSVSQDLEPEYIAVSHDNSQAFVSLQENNAIAIINLKSHRVENIVDLGSKHYGLTKNAIDASDKDGKINIQSYAGVYGLYQPDTIASYSIDGADFIVTANEGDARNYIGFSEEVRAGKLTLDKNHPQFNAIQDKKQLGRLKVTTSIGDTDNDGDIDKIYSYGSRSFSIWDAQGKQVFDSGNDFERITADRLSIDFNNHNSKNKGDNRSDDKGPEPEALALGEIKGRQYAFIGLERTSGFMIYDITVPQQAYFVDYIVNRNFTPKFEVENGVITKGDPRAVGDLGPEGMTFITEDKSPNGKPLLLVANEVSGTTVVYQLKR</sequence>
<protein>
    <submittedName>
        <fullName evidence="3">Alkaline phosphatase</fullName>
    </submittedName>
</protein>
<evidence type="ECO:0000259" key="2">
    <source>
        <dbReference type="Pfam" id="PF22494"/>
    </source>
</evidence>
<feature type="domain" description="Choice-of-anchor I" evidence="2">
    <location>
        <begin position="2"/>
        <end position="345"/>
    </location>
</feature>
<proteinExistence type="predicted"/>
<organism evidence="3 4">
    <name type="scientific">Moritella viscosa</name>
    <dbReference type="NCBI Taxonomy" id="80854"/>
    <lineage>
        <taxon>Bacteria</taxon>
        <taxon>Pseudomonadati</taxon>
        <taxon>Pseudomonadota</taxon>
        <taxon>Gammaproteobacteria</taxon>
        <taxon>Alteromonadales</taxon>
        <taxon>Moritellaceae</taxon>
        <taxon>Moritella</taxon>
    </lineage>
</organism>
<accession>A0A1L0DQ70</accession>
<name>A0A1L0DQ70_9GAMM</name>